<proteinExistence type="predicted"/>
<reference evidence="1" key="1">
    <citation type="submission" date="2014-12" db="EMBL/GenBank/DDBJ databases">
        <title>Insight into the proteome of Arion vulgaris.</title>
        <authorList>
            <person name="Aradska J."/>
            <person name="Bulat T."/>
            <person name="Smidak R."/>
            <person name="Sarate P."/>
            <person name="Gangsoo J."/>
            <person name="Sialana F."/>
            <person name="Bilban M."/>
            <person name="Lubec G."/>
        </authorList>
    </citation>
    <scope>NUCLEOTIDE SEQUENCE</scope>
    <source>
        <tissue evidence="1">Skin</tissue>
    </source>
</reference>
<dbReference type="AlphaFoldDB" id="A0A0B6YT28"/>
<protein>
    <submittedName>
        <fullName evidence="1">Uncharacterized protein</fullName>
    </submittedName>
</protein>
<accession>A0A0B6YT28</accession>
<gene>
    <name evidence="1" type="primary">ORF33779</name>
</gene>
<dbReference type="EMBL" id="HACG01011785">
    <property type="protein sequence ID" value="CEK58650.1"/>
    <property type="molecule type" value="Transcribed_RNA"/>
</dbReference>
<sequence>MINISHMLIDVTSISLYVNVFFVYVQAIEISNHHCTRVYSYRFSSSFQQEKCRNTDNAVSATIFWRLTVPGNEYRYC</sequence>
<feature type="non-terminal residue" evidence="1">
    <location>
        <position position="77"/>
    </location>
</feature>
<organism evidence="1">
    <name type="scientific">Arion vulgaris</name>
    <dbReference type="NCBI Taxonomy" id="1028688"/>
    <lineage>
        <taxon>Eukaryota</taxon>
        <taxon>Metazoa</taxon>
        <taxon>Spiralia</taxon>
        <taxon>Lophotrochozoa</taxon>
        <taxon>Mollusca</taxon>
        <taxon>Gastropoda</taxon>
        <taxon>Heterobranchia</taxon>
        <taxon>Euthyneura</taxon>
        <taxon>Panpulmonata</taxon>
        <taxon>Eupulmonata</taxon>
        <taxon>Stylommatophora</taxon>
        <taxon>Helicina</taxon>
        <taxon>Arionoidea</taxon>
        <taxon>Arionidae</taxon>
        <taxon>Arion</taxon>
    </lineage>
</organism>
<evidence type="ECO:0000313" key="1">
    <source>
        <dbReference type="EMBL" id="CEK58650.1"/>
    </source>
</evidence>
<name>A0A0B6YT28_9EUPU</name>